<feature type="region of interest" description="Disordered" evidence="1">
    <location>
        <begin position="1"/>
        <end position="57"/>
    </location>
</feature>
<feature type="region of interest" description="Disordered" evidence="1">
    <location>
        <begin position="99"/>
        <end position="174"/>
    </location>
</feature>
<evidence type="ECO:0000313" key="4">
    <source>
        <dbReference type="EMBL" id="KAK3913053.1"/>
    </source>
</evidence>
<feature type="compositionally biased region" description="Basic and acidic residues" evidence="1">
    <location>
        <begin position="196"/>
        <end position="209"/>
    </location>
</feature>
<evidence type="ECO:0000256" key="2">
    <source>
        <dbReference type="SAM" id="Phobius"/>
    </source>
</evidence>
<feature type="region of interest" description="Disordered" evidence="1">
    <location>
        <begin position="187"/>
        <end position="209"/>
    </location>
</feature>
<protein>
    <submittedName>
        <fullName evidence="4">Zinc finger protein jing-like protein</fullName>
    </submittedName>
</protein>
<gene>
    <name evidence="4" type="ORF">KUF71_022507</name>
</gene>
<feature type="domain" description="DUF7869" evidence="3">
    <location>
        <begin position="520"/>
        <end position="618"/>
    </location>
</feature>
<evidence type="ECO:0000259" key="3">
    <source>
        <dbReference type="Pfam" id="PF25273"/>
    </source>
</evidence>
<reference evidence="4" key="2">
    <citation type="journal article" date="2023" name="BMC Genomics">
        <title>Pest status, molecular evolution, and epigenetic factors derived from the genome assembly of Frankliniella fusca, a thysanopteran phytovirus vector.</title>
        <authorList>
            <person name="Catto M.A."/>
            <person name="Labadie P.E."/>
            <person name="Jacobson A.L."/>
            <person name="Kennedy G.G."/>
            <person name="Srinivasan R."/>
            <person name="Hunt B.G."/>
        </authorList>
    </citation>
    <scope>NUCLEOTIDE SEQUENCE</scope>
    <source>
        <strain evidence="4">PL_HMW_Pooled</strain>
    </source>
</reference>
<keyword evidence="2" id="KW-1133">Transmembrane helix</keyword>
<feature type="compositionally biased region" description="Polar residues" evidence="1">
    <location>
        <begin position="19"/>
        <end position="38"/>
    </location>
</feature>
<comment type="caution">
    <text evidence="4">The sequence shown here is derived from an EMBL/GenBank/DDBJ whole genome shotgun (WGS) entry which is preliminary data.</text>
</comment>
<name>A0AAE1LB11_9NEOP</name>
<feature type="transmembrane region" description="Helical" evidence="2">
    <location>
        <begin position="67"/>
        <end position="85"/>
    </location>
</feature>
<dbReference type="PANTHER" id="PTHR10773:SF19">
    <property type="match status" value="1"/>
</dbReference>
<keyword evidence="5" id="KW-1185">Reference proteome</keyword>
<organism evidence="4 5">
    <name type="scientific">Frankliniella fusca</name>
    <dbReference type="NCBI Taxonomy" id="407009"/>
    <lineage>
        <taxon>Eukaryota</taxon>
        <taxon>Metazoa</taxon>
        <taxon>Ecdysozoa</taxon>
        <taxon>Arthropoda</taxon>
        <taxon>Hexapoda</taxon>
        <taxon>Insecta</taxon>
        <taxon>Pterygota</taxon>
        <taxon>Neoptera</taxon>
        <taxon>Paraneoptera</taxon>
        <taxon>Thysanoptera</taxon>
        <taxon>Terebrantia</taxon>
        <taxon>Thripoidea</taxon>
        <taxon>Thripidae</taxon>
        <taxon>Frankliniella</taxon>
    </lineage>
</organism>
<keyword evidence="2" id="KW-0472">Membrane</keyword>
<dbReference type="Proteomes" id="UP001219518">
    <property type="component" value="Unassembled WGS sequence"/>
</dbReference>
<dbReference type="InterPro" id="IPR057191">
    <property type="entry name" value="DUF7869"/>
</dbReference>
<dbReference type="Pfam" id="PF25273">
    <property type="entry name" value="DUF7869"/>
    <property type="match status" value="1"/>
</dbReference>
<dbReference type="PANTHER" id="PTHR10773">
    <property type="entry name" value="DNA-DIRECTED RNA POLYMERASES I, II, AND III SUBUNIT RPABC2"/>
    <property type="match status" value="1"/>
</dbReference>
<dbReference type="EMBL" id="JAHWGI010000308">
    <property type="protein sequence ID" value="KAK3913053.1"/>
    <property type="molecule type" value="Genomic_DNA"/>
</dbReference>
<dbReference type="AlphaFoldDB" id="A0AAE1LB11"/>
<reference evidence="4" key="1">
    <citation type="submission" date="2021-07" db="EMBL/GenBank/DDBJ databases">
        <authorList>
            <person name="Catto M.A."/>
            <person name="Jacobson A."/>
            <person name="Kennedy G."/>
            <person name="Labadie P."/>
            <person name="Hunt B.G."/>
            <person name="Srinivasan R."/>
        </authorList>
    </citation>
    <scope>NUCLEOTIDE SEQUENCE</scope>
    <source>
        <strain evidence="4">PL_HMW_Pooled</strain>
        <tissue evidence="4">Head</tissue>
    </source>
</reference>
<accession>A0AAE1LB11</accession>
<proteinExistence type="predicted"/>
<keyword evidence="2" id="KW-0812">Transmembrane</keyword>
<evidence type="ECO:0000313" key="5">
    <source>
        <dbReference type="Proteomes" id="UP001219518"/>
    </source>
</evidence>
<evidence type="ECO:0000256" key="1">
    <source>
        <dbReference type="SAM" id="MobiDB-lite"/>
    </source>
</evidence>
<sequence length="646" mass="73175">MSPKARKGLGFGSIRSKDSQSGTSASLETTISRDQTIAHSAGGKGEVNNIGANQGSRKGKEIKNTSLFFILSFVVPSFGIVYLPLDVTVTSRKVHIIPGKEKPLPSKKSLSVPGKKLHSSKQVSTPKKTAGNPLFGSTSPEPVLLAPNIENDEPDSLKNVERNQCSDNDNGELSEAYHDTAEPLSEDGLQDLMTNNDDKPPSKKALKQKEKILEILERNTKHLKEKQLQEENQNQYTPVHCINARITSLKKELLHCVIITGTLLVTISNHKCVRPMRRRVRNDDSGKNRKVTFQYYLDVEGNRKRVCKSTFLGTLCISETFVRNITAKKMISPGSIIPEDGRGHHQPKHILSEEKKQAVMTHIESFPSYVSHYSRSQAKSLYFPSNLSYKKMYRLYKNTNYPYVSYSAYKRLAKSTGKKFKKNSKDQCGKCDRLKIEISLKEGDEKRKAEIELEVHHRKAEEACAIKRKLKKEALVNDNMRVLVYDLEQCLPTPMLRCGESYYTRHLNTFNLTVYDTKTKKTFCYMWHEGEGGRSANAIASCLLRHILQHVPDGVERLVLFSDACTSQNRNSHISSMYFVAFQEHASLKTVEHMFLVPGHTHMEPDNKHSVIERYKKTLEKVNVPQEWYDAVKAAGQQNDNDEFPS</sequence>